<accession>A0A1U0U5R6</accession>
<evidence type="ECO:0000313" key="3">
    <source>
        <dbReference type="Proteomes" id="UP000190074"/>
    </source>
</evidence>
<proteinExistence type="predicted"/>
<evidence type="ECO:0000259" key="1">
    <source>
        <dbReference type="Pfam" id="PF23822"/>
    </source>
</evidence>
<dbReference type="Pfam" id="PF23822">
    <property type="entry name" value="DUF7192"/>
    <property type="match status" value="1"/>
</dbReference>
<dbReference type="Proteomes" id="UP000190074">
    <property type="component" value="Unassembled WGS sequence"/>
</dbReference>
<evidence type="ECO:0000313" key="2">
    <source>
        <dbReference type="EMBL" id="SKM04335.1"/>
    </source>
</evidence>
<sequence>MQLATNENHALIRFDSFQQLITWTESAPDHRSGPMRTDPEFHGGTSSMKELLQMARDGLPRDGIKALQLATETLQDIERELNHQIFQADYNVSGCDVDVARYLSGEPENMIDYTMAETARLSRVVTLVVGIGVPGQVSARKIQEHGHSLMALSEAIDQTGLQSEIWVDDVSVNSRGTHNALVNHSGRVAVRIKAPGESFDPGMFMFALTHAGMLRGLTFNAMHAFPAPWIGQLNIGNGYGWATREFIATDDYPDGALYIPPILNNRDAGISVKGTLRELGLLKD</sequence>
<dbReference type="RefSeq" id="WP_032701997.1">
    <property type="nucleotide sequence ID" value="NZ_FVGW01000004.1"/>
</dbReference>
<dbReference type="EMBL" id="FVGW01000004">
    <property type="protein sequence ID" value="SKM04335.1"/>
    <property type="molecule type" value="Genomic_DNA"/>
</dbReference>
<dbReference type="InterPro" id="IPR055616">
    <property type="entry name" value="DUF7192"/>
</dbReference>
<dbReference type="AlphaFoldDB" id="A0A1U0U5R6"/>
<organism evidence="2 3">
    <name type="scientific">Mycobacteroides abscessus subsp. massiliense</name>
    <dbReference type="NCBI Taxonomy" id="1962118"/>
    <lineage>
        <taxon>Bacteria</taxon>
        <taxon>Bacillati</taxon>
        <taxon>Actinomycetota</taxon>
        <taxon>Actinomycetes</taxon>
        <taxon>Mycobacteriales</taxon>
        <taxon>Mycobacteriaceae</taxon>
        <taxon>Mycobacteroides</taxon>
        <taxon>Mycobacteroides abscessus</taxon>
    </lineage>
</organism>
<protein>
    <recommendedName>
        <fullName evidence="1">DUF7192 domain-containing protein</fullName>
    </recommendedName>
</protein>
<feature type="domain" description="DUF7192" evidence="1">
    <location>
        <begin position="5"/>
        <end position="283"/>
    </location>
</feature>
<name>A0A1U0U5R6_9MYCO</name>
<reference evidence="2 3" key="1">
    <citation type="submission" date="2016-11" db="EMBL/GenBank/DDBJ databases">
        <authorList>
            <consortium name="Pathogen Informatics"/>
        </authorList>
    </citation>
    <scope>NUCLEOTIDE SEQUENCE [LARGE SCALE GENOMIC DNA]</scope>
    <source>
        <strain evidence="2 3">911</strain>
    </source>
</reference>
<gene>
    <name evidence="2" type="ORF">SAMEA2259716_02414</name>
</gene>